<protein>
    <submittedName>
        <fullName evidence="5">PPE domain-containing protein</fullName>
    </submittedName>
</protein>
<name>A0AAJ1S9U0_9MYCO</name>
<comment type="caution">
    <text evidence="5">The sequence shown here is derived from an EMBL/GenBank/DDBJ whole genome shotgun (WGS) entry which is preliminary data.</text>
</comment>
<feature type="compositionally biased region" description="Pro residues" evidence="2">
    <location>
        <begin position="296"/>
        <end position="316"/>
    </location>
</feature>
<feature type="region of interest" description="Disordered" evidence="2">
    <location>
        <begin position="287"/>
        <end position="369"/>
    </location>
</feature>
<dbReference type="EMBL" id="JAUFSA010000005">
    <property type="protein sequence ID" value="MDP7739405.1"/>
    <property type="molecule type" value="Genomic_DNA"/>
</dbReference>
<evidence type="ECO:0000259" key="3">
    <source>
        <dbReference type="Pfam" id="PF00823"/>
    </source>
</evidence>
<evidence type="ECO:0000256" key="2">
    <source>
        <dbReference type="SAM" id="MobiDB-lite"/>
    </source>
</evidence>
<comment type="similarity">
    <text evidence="1">Belongs to the mycobacterial PPE family.</text>
</comment>
<evidence type="ECO:0000313" key="5">
    <source>
        <dbReference type="EMBL" id="MDP7739405.1"/>
    </source>
</evidence>
<feature type="compositionally biased region" description="Low complexity" evidence="2">
    <location>
        <begin position="474"/>
        <end position="521"/>
    </location>
</feature>
<feature type="domain" description="PE" evidence="4">
    <location>
        <begin position="5"/>
        <end position="87"/>
    </location>
</feature>
<dbReference type="SUPFAM" id="SSF140459">
    <property type="entry name" value="PE/PPE dimer-like"/>
    <property type="match status" value="1"/>
</dbReference>
<organism evidence="5 6">
    <name type="scientific">Mycobacterium paragordonae</name>
    <dbReference type="NCBI Taxonomy" id="1389713"/>
    <lineage>
        <taxon>Bacteria</taxon>
        <taxon>Bacillati</taxon>
        <taxon>Actinomycetota</taxon>
        <taxon>Actinomycetes</taxon>
        <taxon>Mycobacteriales</taxon>
        <taxon>Mycobacteriaceae</taxon>
        <taxon>Mycobacterium</taxon>
    </lineage>
</organism>
<dbReference type="Gene3D" id="1.20.1260.20">
    <property type="entry name" value="PPE superfamily"/>
    <property type="match status" value="1"/>
</dbReference>
<feature type="compositionally biased region" description="Basic and acidic residues" evidence="2">
    <location>
        <begin position="529"/>
        <end position="542"/>
    </location>
</feature>
<dbReference type="AlphaFoldDB" id="A0AAJ1S9U0"/>
<dbReference type="InterPro" id="IPR038332">
    <property type="entry name" value="PPE_sf"/>
</dbReference>
<accession>A0AAJ1S9U0</accession>
<proteinExistence type="inferred from homology"/>
<dbReference type="Pfam" id="PF00823">
    <property type="entry name" value="PPE"/>
    <property type="match status" value="1"/>
</dbReference>
<feature type="domain" description="PPE" evidence="3">
    <location>
        <begin position="149"/>
        <end position="293"/>
    </location>
</feature>
<dbReference type="InterPro" id="IPR000084">
    <property type="entry name" value="PE-PGRS_N"/>
</dbReference>
<evidence type="ECO:0000313" key="6">
    <source>
        <dbReference type="Proteomes" id="UP001229081"/>
    </source>
</evidence>
<feature type="region of interest" description="Disordered" evidence="2">
    <location>
        <begin position="118"/>
        <end position="137"/>
    </location>
</feature>
<evidence type="ECO:0000259" key="4">
    <source>
        <dbReference type="Pfam" id="PF00934"/>
    </source>
</evidence>
<feature type="region of interest" description="Disordered" evidence="2">
    <location>
        <begin position="420"/>
        <end position="567"/>
    </location>
</feature>
<evidence type="ECO:0000256" key="1">
    <source>
        <dbReference type="ARBA" id="ARBA00010652"/>
    </source>
</evidence>
<dbReference type="Pfam" id="PF00934">
    <property type="entry name" value="PE"/>
    <property type="match status" value="1"/>
</dbReference>
<feature type="compositionally biased region" description="Gly residues" evidence="2">
    <location>
        <begin position="426"/>
        <end position="435"/>
    </location>
</feature>
<feature type="compositionally biased region" description="Gly residues" evidence="2">
    <location>
        <begin position="450"/>
        <end position="464"/>
    </location>
</feature>
<dbReference type="InterPro" id="IPR000030">
    <property type="entry name" value="PPE_dom"/>
</dbReference>
<feature type="compositionally biased region" description="Basic and acidic residues" evidence="2">
    <location>
        <begin position="552"/>
        <end position="567"/>
    </location>
</feature>
<dbReference type="RefSeq" id="WP_162951647.1">
    <property type="nucleotide sequence ID" value="NZ_JAUFSA010000005.1"/>
</dbReference>
<sequence>MADSVRADTAALRSAGSWAAAAAASASPGVGHVQPCAPDVVSVGASTRFDAQVVLARWYTTVANRMARQFGVLLDAGADAYDGQEAASSAMLGGAAPPGAPAGASSPTAALEAAAWFEGGQPPSLPSAPGGQVPASPRDIARLIDSGRTGPGPPAWQGVADSLRKEAGRLERASEQLAAVIAAAHHGWNSTAADAALARMGSLQSWFEGHATYVRGLAAAATAHVEDFRTAAAQIPEFSAVVAAERELRAANDANVRSRGTLQPAVVRAQVQLSRLYTQSADGFKNYTSAAGATSPHPPPAPPAWTPGPHPQPVPAAGPGDAVISHKTDAAPANAPLQPVDAANGVGEDVVSAGPTWPPTGVDPAAVDGRPADALSDAAAVAPQVIPAVVGAVVGGAGGALGGLTGAGSRALQGLQPASMMSGVGEQPGGGGPQQGGEAPPQEAPPPPGGGDEAAPGGGGGGEPGDTEPAWGQGSLSAPPGLSAAPAAAAPMSAPAAGSALPEAAPAAGAPMGAMVPPMMGGSRGGGSGDDKNQLYKDRELKVVAPPNSEPVKGRREGRGNRDGAAK</sequence>
<gene>
    <name evidence="5" type="ORF">QXL92_32235</name>
</gene>
<reference evidence="5" key="1">
    <citation type="submission" date="2023-06" db="EMBL/GenBank/DDBJ databases">
        <title>Identification of two novel mycobacterium reveal diversities and complexities of Mycobacterium gordonae clade.</title>
        <authorList>
            <person name="Matsumoto Y."/>
            <person name="Nakamura S."/>
            <person name="Motooka D."/>
            <person name="Fukushima K."/>
        </authorList>
    </citation>
    <scope>NUCLEOTIDE SEQUENCE</scope>
    <source>
        <strain evidence="5">TY812</strain>
    </source>
</reference>
<dbReference type="Gene3D" id="1.10.287.850">
    <property type="entry name" value="HP0062-like domain"/>
    <property type="match status" value="1"/>
</dbReference>
<dbReference type="Proteomes" id="UP001229081">
    <property type="component" value="Unassembled WGS sequence"/>
</dbReference>